<accession>A0ABY4YNM6</accession>
<protein>
    <submittedName>
        <fullName evidence="2">Helix-turn-helix domain-containing protein</fullName>
    </submittedName>
</protein>
<dbReference type="Pfam" id="PF13556">
    <property type="entry name" value="HTH_30"/>
    <property type="match status" value="1"/>
</dbReference>
<evidence type="ECO:0000313" key="2">
    <source>
        <dbReference type="EMBL" id="USQ78156.1"/>
    </source>
</evidence>
<dbReference type="Gene3D" id="1.10.10.2840">
    <property type="entry name" value="PucR C-terminal helix-turn-helix domain"/>
    <property type="match status" value="1"/>
</dbReference>
<dbReference type="InterPro" id="IPR025736">
    <property type="entry name" value="PucR_C-HTH_dom"/>
</dbReference>
<dbReference type="Proteomes" id="UP001056455">
    <property type="component" value="Chromosome"/>
</dbReference>
<dbReference type="InterPro" id="IPR042070">
    <property type="entry name" value="PucR_C-HTH_sf"/>
</dbReference>
<keyword evidence="3" id="KW-1185">Reference proteome</keyword>
<proteinExistence type="predicted"/>
<evidence type="ECO:0000313" key="3">
    <source>
        <dbReference type="Proteomes" id="UP001056455"/>
    </source>
</evidence>
<reference evidence="2" key="1">
    <citation type="submission" date="2022-06" db="EMBL/GenBank/DDBJ databases">
        <title>Ornithinimicrobium HY1793.</title>
        <authorList>
            <person name="Huang Y."/>
        </authorList>
    </citation>
    <scope>NUCLEOTIDE SEQUENCE</scope>
    <source>
        <strain evidence="2">HY1793</strain>
    </source>
</reference>
<feature type="domain" description="PucR C-terminal helix-turn-helix" evidence="1">
    <location>
        <begin position="31"/>
        <end position="82"/>
    </location>
</feature>
<dbReference type="RefSeq" id="WP_252590955.1">
    <property type="nucleotide sequence ID" value="NZ_CP099489.1"/>
</dbReference>
<evidence type="ECO:0000259" key="1">
    <source>
        <dbReference type="Pfam" id="PF13556"/>
    </source>
</evidence>
<organism evidence="2 3">
    <name type="scientific">Ornithinimicrobium faecis</name>
    <dbReference type="NCBI Taxonomy" id="2934158"/>
    <lineage>
        <taxon>Bacteria</taxon>
        <taxon>Bacillati</taxon>
        <taxon>Actinomycetota</taxon>
        <taxon>Actinomycetes</taxon>
        <taxon>Micrococcales</taxon>
        <taxon>Ornithinimicrobiaceae</taxon>
        <taxon>Ornithinimicrobium</taxon>
    </lineage>
</organism>
<sequence length="92" mass="10031">MGLQAAIDNGEAHDIALSDQLVRDRRVSTDAYCSTGSVRHAATRLHLHHSSVARRLENIGKRLGMELTTPSGLVRGQLALTAWRLRGPLPLP</sequence>
<name>A0ABY4YNM6_9MICO</name>
<gene>
    <name evidence="2" type="ORF">NF556_10825</name>
</gene>
<dbReference type="EMBL" id="CP099489">
    <property type="protein sequence ID" value="USQ78156.1"/>
    <property type="molecule type" value="Genomic_DNA"/>
</dbReference>